<feature type="region of interest" description="Disordered" evidence="1">
    <location>
        <begin position="1"/>
        <end position="31"/>
    </location>
</feature>
<evidence type="ECO:0000256" key="1">
    <source>
        <dbReference type="SAM" id="MobiDB-lite"/>
    </source>
</evidence>
<proteinExistence type="predicted"/>
<protein>
    <submittedName>
        <fullName evidence="2">Uncharacterized protein</fullName>
    </submittedName>
</protein>
<name>A0A7J7MQV7_9MAGN</name>
<evidence type="ECO:0000313" key="3">
    <source>
        <dbReference type="Proteomes" id="UP000541444"/>
    </source>
</evidence>
<feature type="compositionally biased region" description="Low complexity" evidence="1">
    <location>
        <begin position="1"/>
        <end position="21"/>
    </location>
</feature>
<organism evidence="2 3">
    <name type="scientific">Kingdonia uniflora</name>
    <dbReference type="NCBI Taxonomy" id="39325"/>
    <lineage>
        <taxon>Eukaryota</taxon>
        <taxon>Viridiplantae</taxon>
        <taxon>Streptophyta</taxon>
        <taxon>Embryophyta</taxon>
        <taxon>Tracheophyta</taxon>
        <taxon>Spermatophyta</taxon>
        <taxon>Magnoliopsida</taxon>
        <taxon>Ranunculales</taxon>
        <taxon>Circaeasteraceae</taxon>
        <taxon>Kingdonia</taxon>
    </lineage>
</organism>
<gene>
    <name evidence="2" type="ORF">GIB67_041685</name>
</gene>
<evidence type="ECO:0000313" key="2">
    <source>
        <dbReference type="EMBL" id="KAF6157224.1"/>
    </source>
</evidence>
<sequence length="183" mass="21105">MANSGTSSNNFTPSTPSSHNPPSTPFAQHLSSQFTPYLYQNPSQFQPQFQLQAPPPFTMSQGDPSYGQYQSPFMLSQLQPRAFISYYQPYPLTQPQGFQPPNYFQNYLFHEESTQHSQSYANASIPVEAEAPQKKNKKEERKEHPQNKNQACKCQKILSFWTRRMMLECIGRTQTLRVSQGRR</sequence>
<feature type="region of interest" description="Disordered" evidence="1">
    <location>
        <begin position="129"/>
        <end position="149"/>
    </location>
</feature>
<feature type="region of interest" description="Disordered" evidence="1">
    <location>
        <begin position="48"/>
        <end position="70"/>
    </location>
</feature>
<dbReference type="Proteomes" id="UP000541444">
    <property type="component" value="Unassembled WGS sequence"/>
</dbReference>
<feature type="compositionally biased region" description="Basic and acidic residues" evidence="1">
    <location>
        <begin position="131"/>
        <end position="146"/>
    </location>
</feature>
<reference evidence="2 3" key="1">
    <citation type="journal article" date="2020" name="IScience">
        <title>Genome Sequencing of the Endangered Kingdonia uniflora (Circaeasteraceae, Ranunculales) Reveals Potential Mechanisms of Evolutionary Specialization.</title>
        <authorList>
            <person name="Sun Y."/>
            <person name="Deng T."/>
            <person name="Zhang A."/>
            <person name="Moore M.J."/>
            <person name="Landis J.B."/>
            <person name="Lin N."/>
            <person name="Zhang H."/>
            <person name="Zhang X."/>
            <person name="Huang J."/>
            <person name="Zhang X."/>
            <person name="Sun H."/>
            <person name="Wang H."/>
        </authorList>
    </citation>
    <scope>NUCLEOTIDE SEQUENCE [LARGE SCALE GENOMIC DNA]</scope>
    <source>
        <strain evidence="2">TB1705</strain>
        <tissue evidence="2">Leaf</tissue>
    </source>
</reference>
<accession>A0A7J7MQV7</accession>
<dbReference type="AlphaFoldDB" id="A0A7J7MQV7"/>
<comment type="caution">
    <text evidence="2">The sequence shown here is derived from an EMBL/GenBank/DDBJ whole genome shotgun (WGS) entry which is preliminary data.</text>
</comment>
<dbReference type="EMBL" id="JACGCM010001281">
    <property type="protein sequence ID" value="KAF6157224.1"/>
    <property type="molecule type" value="Genomic_DNA"/>
</dbReference>
<feature type="compositionally biased region" description="Polar residues" evidence="1">
    <location>
        <begin position="58"/>
        <end position="70"/>
    </location>
</feature>
<keyword evidence="3" id="KW-1185">Reference proteome</keyword>